<keyword evidence="1" id="KW-0812">Transmembrane</keyword>
<dbReference type="Proteomes" id="UP000789759">
    <property type="component" value="Unassembled WGS sequence"/>
</dbReference>
<protein>
    <submittedName>
        <fullName evidence="2">9755_t:CDS:1</fullName>
    </submittedName>
</protein>
<keyword evidence="1" id="KW-0472">Membrane</keyword>
<sequence>MIIISYRILCCHYLQVIVIYLSTTFHISMIHFRWFKDTINNNEIEQLAMTSISQFDISNHKVDGIAHKAIEITTNSKDYSFLEILNNYIDRSTHNSSESQLNISINENQVIEKSSKDNQI</sequence>
<reference evidence="2" key="1">
    <citation type="submission" date="2021-06" db="EMBL/GenBank/DDBJ databases">
        <authorList>
            <person name="Kallberg Y."/>
            <person name="Tangrot J."/>
            <person name="Rosling A."/>
        </authorList>
    </citation>
    <scope>NUCLEOTIDE SEQUENCE</scope>
    <source>
        <strain evidence="2">FL966</strain>
    </source>
</reference>
<name>A0A9N9GNI1_9GLOM</name>
<organism evidence="2 3">
    <name type="scientific">Cetraspora pellucida</name>
    <dbReference type="NCBI Taxonomy" id="1433469"/>
    <lineage>
        <taxon>Eukaryota</taxon>
        <taxon>Fungi</taxon>
        <taxon>Fungi incertae sedis</taxon>
        <taxon>Mucoromycota</taxon>
        <taxon>Glomeromycotina</taxon>
        <taxon>Glomeromycetes</taxon>
        <taxon>Diversisporales</taxon>
        <taxon>Gigasporaceae</taxon>
        <taxon>Cetraspora</taxon>
    </lineage>
</organism>
<keyword evidence="3" id="KW-1185">Reference proteome</keyword>
<evidence type="ECO:0000313" key="2">
    <source>
        <dbReference type="EMBL" id="CAG8614533.1"/>
    </source>
</evidence>
<evidence type="ECO:0000256" key="1">
    <source>
        <dbReference type="SAM" id="Phobius"/>
    </source>
</evidence>
<accession>A0A9N9GNI1</accession>
<dbReference type="EMBL" id="CAJVQA010005164">
    <property type="protein sequence ID" value="CAG8614533.1"/>
    <property type="molecule type" value="Genomic_DNA"/>
</dbReference>
<feature type="transmembrane region" description="Helical" evidence="1">
    <location>
        <begin position="12"/>
        <end position="34"/>
    </location>
</feature>
<gene>
    <name evidence="2" type="ORF">CPELLU_LOCUS7615</name>
</gene>
<dbReference type="AlphaFoldDB" id="A0A9N9GNI1"/>
<comment type="caution">
    <text evidence="2">The sequence shown here is derived from an EMBL/GenBank/DDBJ whole genome shotgun (WGS) entry which is preliminary data.</text>
</comment>
<evidence type="ECO:0000313" key="3">
    <source>
        <dbReference type="Proteomes" id="UP000789759"/>
    </source>
</evidence>
<keyword evidence="1" id="KW-1133">Transmembrane helix</keyword>
<proteinExistence type="predicted"/>